<proteinExistence type="inferred from homology"/>
<evidence type="ECO:0000259" key="6">
    <source>
        <dbReference type="SMART" id="SM01001"/>
    </source>
</evidence>
<evidence type="ECO:0000256" key="4">
    <source>
        <dbReference type="PIRNR" id="PIRNR001338"/>
    </source>
</evidence>
<evidence type="ECO:0000256" key="3">
    <source>
        <dbReference type="HAMAP-Rule" id="MF_01929"/>
    </source>
</evidence>
<reference evidence="7 8" key="1">
    <citation type="submission" date="2008-07" db="EMBL/GenBank/DDBJ databases">
        <title>Complete sequence of Geobacter bemidjiensis BEM.</title>
        <authorList>
            <consortium name="US DOE Joint Genome Institute"/>
            <person name="Lucas S."/>
            <person name="Copeland A."/>
            <person name="Lapidus A."/>
            <person name="Glavina del Rio T."/>
            <person name="Dalin E."/>
            <person name="Tice H."/>
            <person name="Bruce D."/>
            <person name="Goodwin L."/>
            <person name="Pitluck S."/>
            <person name="Kiss H."/>
            <person name="Brettin T."/>
            <person name="Detter J.C."/>
            <person name="Han C."/>
            <person name="Kuske C.R."/>
            <person name="Schmutz J."/>
            <person name="Larimer F."/>
            <person name="Land M."/>
            <person name="Hauser L."/>
            <person name="Kyrpides N."/>
            <person name="Lykidis A."/>
            <person name="Lovley D."/>
            <person name="Richardson P."/>
        </authorList>
    </citation>
    <scope>NUCLEOTIDE SEQUENCE [LARGE SCALE GENOMIC DNA]</scope>
    <source>
        <strain evidence="8">ATCC BAA-1014 / DSM 16622 / JCM 12645 / Bem</strain>
    </source>
</reference>
<dbReference type="PANTHER" id="PTHR23046">
    <property type="entry name" value="PHOSPHORIBOSYLAMINOIMIDAZOLE CARBOXYLASE CATALYTIC SUBUNIT"/>
    <property type="match status" value="1"/>
</dbReference>
<comment type="catalytic activity">
    <reaction evidence="3 4">
        <text>5-carboxyamino-1-(5-phospho-D-ribosyl)imidazole + H(+) = 5-amino-1-(5-phospho-D-ribosyl)imidazole-4-carboxylate</text>
        <dbReference type="Rhea" id="RHEA:13193"/>
        <dbReference type="ChEBI" id="CHEBI:15378"/>
        <dbReference type="ChEBI" id="CHEBI:58730"/>
        <dbReference type="ChEBI" id="CHEBI:77657"/>
        <dbReference type="EC" id="5.4.99.18"/>
    </reaction>
</comment>
<dbReference type="SUPFAM" id="SSF52255">
    <property type="entry name" value="N5-CAIR mutase (phosphoribosylaminoimidazole carboxylase, PurE)"/>
    <property type="match status" value="1"/>
</dbReference>
<dbReference type="NCBIfam" id="TIGR01162">
    <property type="entry name" value="purE"/>
    <property type="match status" value="1"/>
</dbReference>
<comment type="pathway">
    <text evidence="3 4">Purine metabolism; IMP biosynthesis via de novo pathway; 5-amino-1-(5-phospho-D-ribosyl)imidazole-4-carboxylate from 5-amino-1-(5-phospho-D-ribosyl)imidazole (N5-CAIR route): step 2/2.</text>
</comment>
<keyword evidence="1 3" id="KW-0658">Purine biosynthesis</keyword>
<reference evidence="7 8" key="2">
    <citation type="journal article" date="2010" name="BMC Genomics">
        <title>The genome of Geobacter bemidjiensis, exemplar for the subsurface clade of Geobacter species that predominate in Fe(III)-reducing subsurface environments.</title>
        <authorList>
            <person name="Aklujkar M."/>
            <person name="Young N.D."/>
            <person name="Holmes D."/>
            <person name="Chavan M."/>
            <person name="Risso C."/>
            <person name="Kiss H.E."/>
            <person name="Han C.S."/>
            <person name="Land M.L."/>
            <person name="Lovley D.R."/>
        </authorList>
    </citation>
    <scope>NUCLEOTIDE SEQUENCE [LARGE SCALE GENOMIC DNA]</scope>
    <source>
        <strain evidence="8">ATCC BAA-1014 / DSM 16622 / JCM 12645 / Bem</strain>
    </source>
</reference>
<dbReference type="EC" id="5.4.99.18" evidence="3 4"/>
<dbReference type="InterPro" id="IPR000031">
    <property type="entry name" value="PurE_dom"/>
</dbReference>
<comment type="similarity">
    <text evidence="3">Belongs to the AIR carboxylase family. Class I subfamily.</text>
</comment>
<dbReference type="SMART" id="SM01001">
    <property type="entry name" value="AIRC"/>
    <property type="match status" value="1"/>
</dbReference>
<dbReference type="GO" id="GO:0006189">
    <property type="term" value="P:'de novo' IMP biosynthetic process"/>
    <property type="evidence" value="ECO:0007669"/>
    <property type="project" value="UniProtKB-UniRule"/>
</dbReference>
<dbReference type="InterPro" id="IPR033747">
    <property type="entry name" value="PurE_ClassI"/>
</dbReference>
<feature type="domain" description="PurE" evidence="6">
    <location>
        <begin position="4"/>
        <end position="155"/>
    </location>
</feature>
<evidence type="ECO:0000313" key="7">
    <source>
        <dbReference type="EMBL" id="ACH40449.1"/>
    </source>
</evidence>
<keyword evidence="2 3" id="KW-0413">Isomerase</keyword>
<evidence type="ECO:0000256" key="5">
    <source>
        <dbReference type="PIRSR" id="PIRSR001338-1"/>
    </source>
</evidence>
<evidence type="ECO:0000313" key="8">
    <source>
        <dbReference type="Proteomes" id="UP000008825"/>
    </source>
</evidence>
<dbReference type="KEGG" id="gbm:Gbem_3456"/>
<dbReference type="Gene3D" id="3.40.50.1970">
    <property type="match status" value="1"/>
</dbReference>
<dbReference type="STRING" id="404380.Gbem_3456"/>
<dbReference type="GO" id="GO:0034023">
    <property type="term" value="F:5-(carboxyamino)imidazole ribonucleotide mutase activity"/>
    <property type="evidence" value="ECO:0007669"/>
    <property type="project" value="UniProtKB-UniRule"/>
</dbReference>
<comment type="function">
    <text evidence="3 4">Catalyzes the conversion of N5-carboxyaminoimidazole ribonucleotide (N5-CAIR) to 4-carboxy-5-aminoimidazole ribonucleotide (CAIR).</text>
</comment>
<dbReference type="RefSeq" id="WP_012531882.1">
    <property type="nucleotide sequence ID" value="NC_011146.1"/>
</dbReference>
<sequence length="168" mass="17239">MNKPTVLILMGSDSDLSTMEETAKVFTEFGVPYEIHVASAHRSPVKTAKLASEAAGRGIQVIIAAAGVAAHLAGVVAAETTLPVIGVPMAGGALNGVDALYAMVQMPGGIPVGTMAIGKAGAKNAGLFAVQILSLSTPELRNKLAAYKIKMAEEVEQKDQALQATRQG</sequence>
<name>B5EBF7_CITBB</name>
<dbReference type="PANTHER" id="PTHR23046:SF2">
    <property type="entry name" value="PHOSPHORIBOSYLAMINOIMIDAZOLE CARBOXYLASE"/>
    <property type="match status" value="1"/>
</dbReference>
<dbReference type="eggNOG" id="COG0041">
    <property type="taxonomic scope" value="Bacteria"/>
</dbReference>
<dbReference type="PIRSF" id="PIRSF001338">
    <property type="entry name" value="AIR_carboxylase"/>
    <property type="match status" value="1"/>
</dbReference>
<keyword evidence="8" id="KW-1185">Reference proteome</keyword>
<feature type="binding site" evidence="3 5">
    <location>
        <position position="12"/>
    </location>
    <ligand>
        <name>substrate</name>
    </ligand>
</feature>
<dbReference type="OrthoDB" id="9791908at2"/>
<accession>B5EBF7</accession>
<evidence type="ECO:0000256" key="2">
    <source>
        <dbReference type="ARBA" id="ARBA00023235"/>
    </source>
</evidence>
<dbReference type="EMBL" id="CP001124">
    <property type="protein sequence ID" value="ACH40449.1"/>
    <property type="molecule type" value="Genomic_DNA"/>
</dbReference>
<protein>
    <recommendedName>
        <fullName evidence="3 4">N5-carboxyaminoimidazole ribonucleotide mutase</fullName>
        <shortName evidence="3 4">N5-CAIR mutase</shortName>
        <ecNumber evidence="3 4">5.4.99.18</ecNumber>
    </recommendedName>
    <alternativeName>
        <fullName evidence="3">5-(carboxyamino)imidazole ribonucleotide mutase</fullName>
    </alternativeName>
</protein>
<dbReference type="HAMAP" id="MF_01929">
    <property type="entry name" value="PurE_classI"/>
    <property type="match status" value="1"/>
</dbReference>
<dbReference type="HOGENOM" id="CLU_094982_2_2_7"/>
<feature type="binding site" evidence="3 5">
    <location>
        <position position="15"/>
    </location>
    <ligand>
        <name>substrate</name>
    </ligand>
</feature>
<dbReference type="UniPathway" id="UPA00074">
    <property type="reaction ID" value="UER00943"/>
</dbReference>
<dbReference type="Pfam" id="PF00731">
    <property type="entry name" value="AIRC"/>
    <property type="match status" value="1"/>
</dbReference>
<organism evidence="7 8">
    <name type="scientific">Citrifermentans bemidjiense (strain ATCC BAA-1014 / DSM 16622 / JCM 12645 / Bem)</name>
    <name type="common">Geobacter bemidjiensis</name>
    <dbReference type="NCBI Taxonomy" id="404380"/>
    <lineage>
        <taxon>Bacteria</taxon>
        <taxon>Pseudomonadati</taxon>
        <taxon>Thermodesulfobacteriota</taxon>
        <taxon>Desulfuromonadia</taxon>
        <taxon>Geobacterales</taxon>
        <taxon>Geobacteraceae</taxon>
        <taxon>Citrifermentans</taxon>
    </lineage>
</organism>
<evidence type="ECO:0000256" key="1">
    <source>
        <dbReference type="ARBA" id="ARBA00022755"/>
    </source>
</evidence>
<dbReference type="AlphaFoldDB" id="B5EBF7"/>
<dbReference type="Proteomes" id="UP000008825">
    <property type="component" value="Chromosome"/>
</dbReference>
<gene>
    <name evidence="3 7" type="primary">purE</name>
    <name evidence="7" type="ordered locus">Gbem_3456</name>
</gene>
<dbReference type="InterPro" id="IPR024694">
    <property type="entry name" value="PurE_prokaryotes"/>
</dbReference>
<feature type="binding site" evidence="3 5">
    <location>
        <position position="42"/>
    </location>
    <ligand>
        <name>substrate</name>
    </ligand>
</feature>